<organism evidence="3 4">
    <name type="scientific">Dipteronia sinensis</name>
    <dbReference type="NCBI Taxonomy" id="43782"/>
    <lineage>
        <taxon>Eukaryota</taxon>
        <taxon>Viridiplantae</taxon>
        <taxon>Streptophyta</taxon>
        <taxon>Embryophyta</taxon>
        <taxon>Tracheophyta</taxon>
        <taxon>Spermatophyta</taxon>
        <taxon>Magnoliopsida</taxon>
        <taxon>eudicotyledons</taxon>
        <taxon>Gunneridae</taxon>
        <taxon>Pentapetalae</taxon>
        <taxon>rosids</taxon>
        <taxon>malvids</taxon>
        <taxon>Sapindales</taxon>
        <taxon>Sapindaceae</taxon>
        <taxon>Hippocastanoideae</taxon>
        <taxon>Acereae</taxon>
        <taxon>Dipteronia</taxon>
    </lineage>
</organism>
<dbReference type="PROSITE" id="PS00636">
    <property type="entry name" value="DNAJ_1"/>
    <property type="match status" value="1"/>
</dbReference>
<dbReference type="GO" id="GO:0005737">
    <property type="term" value="C:cytoplasm"/>
    <property type="evidence" value="ECO:0007669"/>
    <property type="project" value="TreeGrafter"/>
</dbReference>
<comment type="caution">
    <text evidence="3">The sequence shown here is derived from an EMBL/GenBank/DDBJ whole genome shotgun (WGS) entry which is preliminary data.</text>
</comment>
<dbReference type="Pfam" id="PF00226">
    <property type="entry name" value="DnaJ"/>
    <property type="match status" value="1"/>
</dbReference>
<dbReference type="EMBL" id="JANJYJ010000007">
    <property type="protein sequence ID" value="KAK3198082.1"/>
    <property type="molecule type" value="Genomic_DNA"/>
</dbReference>
<dbReference type="InterPro" id="IPR036869">
    <property type="entry name" value="J_dom_sf"/>
</dbReference>
<feature type="transmembrane region" description="Helical" evidence="1">
    <location>
        <begin position="252"/>
        <end position="276"/>
    </location>
</feature>
<proteinExistence type="predicted"/>
<evidence type="ECO:0000256" key="1">
    <source>
        <dbReference type="SAM" id="Phobius"/>
    </source>
</evidence>
<evidence type="ECO:0000313" key="4">
    <source>
        <dbReference type="Proteomes" id="UP001281410"/>
    </source>
</evidence>
<dbReference type="PRINTS" id="PR00625">
    <property type="entry name" value="JDOMAIN"/>
</dbReference>
<gene>
    <name evidence="3" type="ORF">Dsin_021497</name>
</gene>
<dbReference type="PROSITE" id="PS50076">
    <property type="entry name" value="DNAJ_2"/>
    <property type="match status" value="1"/>
</dbReference>
<feature type="transmembrane region" description="Helical" evidence="1">
    <location>
        <begin position="282"/>
        <end position="302"/>
    </location>
</feature>
<evidence type="ECO:0000259" key="2">
    <source>
        <dbReference type="PROSITE" id="PS50076"/>
    </source>
</evidence>
<dbReference type="PANTHER" id="PTHR43096:SF58">
    <property type="entry name" value="CHAPERONE DNAJ-DOMAIN SUPERFAMILY PROTEIN"/>
    <property type="match status" value="1"/>
</dbReference>
<keyword evidence="1" id="KW-1133">Transmembrane helix</keyword>
<protein>
    <recommendedName>
        <fullName evidence="2">J domain-containing protein</fullName>
    </recommendedName>
</protein>
<dbReference type="InterPro" id="IPR018253">
    <property type="entry name" value="DnaJ_domain_CS"/>
</dbReference>
<keyword evidence="4" id="KW-1185">Reference proteome</keyword>
<keyword evidence="1" id="KW-0812">Transmembrane</keyword>
<dbReference type="SUPFAM" id="SSF46565">
    <property type="entry name" value="Chaperone J-domain"/>
    <property type="match status" value="1"/>
</dbReference>
<evidence type="ECO:0000313" key="3">
    <source>
        <dbReference type="EMBL" id="KAK3198082.1"/>
    </source>
</evidence>
<feature type="domain" description="J" evidence="2">
    <location>
        <begin position="69"/>
        <end position="133"/>
    </location>
</feature>
<dbReference type="AlphaFoldDB" id="A0AAE0A0S7"/>
<dbReference type="Gene3D" id="1.10.287.110">
    <property type="entry name" value="DnaJ domain"/>
    <property type="match status" value="1"/>
</dbReference>
<dbReference type="GO" id="GO:0051082">
    <property type="term" value="F:unfolded protein binding"/>
    <property type="evidence" value="ECO:0007669"/>
    <property type="project" value="TreeGrafter"/>
</dbReference>
<keyword evidence="1" id="KW-0472">Membrane</keyword>
<dbReference type="CDD" id="cd06257">
    <property type="entry name" value="DnaJ"/>
    <property type="match status" value="1"/>
</dbReference>
<dbReference type="PANTHER" id="PTHR43096">
    <property type="entry name" value="DNAJ HOMOLOG 1, MITOCHONDRIAL-RELATED"/>
    <property type="match status" value="1"/>
</dbReference>
<dbReference type="Proteomes" id="UP001281410">
    <property type="component" value="Unassembled WGS sequence"/>
</dbReference>
<sequence length="324" mass="36268">MQSQLLVGPITPIDISHAFSSFLKATSLISTTTTTTCSSGARVRNRRRRLHHRWLPVVASAAAIDGDQDHYAVLGIASTATSSDIKRAYRLLARKYHPDVSKDSQAAEVFKSIRRAYEVLSNEVTRIKYDRARKFQKAASRSCGGNWNYSPEFEDRERIYRWAEVRRKMQSERYWKYYNLNAENSTSYGETTDGEVKEENLDQERGSFSEVLRSAFISLFLLQIFGPRLSLAFSSLSALFDKKLDAGYKIGYLIAWILGGRGGILLTLCLSFASWVCGKTSSSLVALAVVAMWVGSSLARFAPIPQGAILTLLYMSIKLHSDSS</sequence>
<dbReference type="GO" id="GO:0042026">
    <property type="term" value="P:protein refolding"/>
    <property type="evidence" value="ECO:0007669"/>
    <property type="project" value="TreeGrafter"/>
</dbReference>
<accession>A0AAE0A0S7</accession>
<dbReference type="InterPro" id="IPR001623">
    <property type="entry name" value="DnaJ_domain"/>
</dbReference>
<name>A0AAE0A0S7_9ROSI</name>
<reference evidence="3" key="1">
    <citation type="journal article" date="2023" name="Plant J.">
        <title>Genome sequences and population genomics provide insights into the demographic history, inbreeding, and mutation load of two 'living fossil' tree species of Dipteronia.</title>
        <authorList>
            <person name="Feng Y."/>
            <person name="Comes H.P."/>
            <person name="Chen J."/>
            <person name="Zhu S."/>
            <person name="Lu R."/>
            <person name="Zhang X."/>
            <person name="Li P."/>
            <person name="Qiu J."/>
            <person name="Olsen K.M."/>
            <person name="Qiu Y."/>
        </authorList>
    </citation>
    <scope>NUCLEOTIDE SEQUENCE</scope>
    <source>
        <strain evidence="3">NBL</strain>
    </source>
</reference>
<dbReference type="SMART" id="SM00271">
    <property type="entry name" value="DnaJ"/>
    <property type="match status" value="1"/>
</dbReference>
<dbReference type="FunFam" id="1.10.287.110:FF:000227">
    <property type="entry name" value="Uncharacterized protein"/>
    <property type="match status" value="1"/>
</dbReference>